<organism evidence="1 2">
    <name type="scientific">Paramesorhizobium deserti</name>
    <dbReference type="NCBI Taxonomy" id="1494590"/>
    <lineage>
        <taxon>Bacteria</taxon>
        <taxon>Pseudomonadati</taxon>
        <taxon>Pseudomonadota</taxon>
        <taxon>Alphaproteobacteria</taxon>
        <taxon>Hyphomicrobiales</taxon>
        <taxon>Phyllobacteriaceae</taxon>
        <taxon>Paramesorhizobium</taxon>
    </lineage>
</organism>
<name>A0A135HWA1_9HYPH</name>
<evidence type="ECO:0000313" key="2">
    <source>
        <dbReference type="Proteomes" id="UP000070107"/>
    </source>
</evidence>
<dbReference type="EMBL" id="LNTU01000012">
    <property type="protein sequence ID" value="KXF77438.1"/>
    <property type="molecule type" value="Genomic_DNA"/>
</dbReference>
<keyword evidence="2" id="KW-1185">Reference proteome</keyword>
<accession>A0A135HWA1</accession>
<dbReference type="STRING" id="1494590.ATN84_08645"/>
<gene>
    <name evidence="1" type="ORF">ATN84_08645</name>
</gene>
<sequence length="80" mass="8964">MALVGLSGMGYSKNLAGLDRIEVWLRTSGDCLLRNHPKGQMFLKNACPWRLGREKMRRRGEGLVMRSASEGAMAEIAWRA</sequence>
<protein>
    <submittedName>
        <fullName evidence="1">Uncharacterized protein</fullName>
    </submittedName>
</protein>
<comment type="caution">
    <text evidence="1">The sequence shown here is derived from an EMBL/GenBank/DDBJ whole genome shotgun (WGS) entry which is preliminary data.</text>
</comment>
<dbReference type="AlphaFoldDB" id="A0A135HWA1"/>
<reference evidence="1 2" key="1">
    <citation type="submission" date="2015-11" db="EMBL/GenBank/DDBJ databases">
        <title>Draft genome sequence of Paramesorhizobium deserti A-3-E, a strain highly resistant to diverse beta-lactam antibiotics.</title>
        <authorList>
            <person name="Lv R."/>
            <person name="Yang X."/>
            <person name="Fang N."/>
            <person name="Guo J."/>
            <person name="Luo X."/>
            <person name="Peng F."/>
            <person name="Yang R."/>
            <person name="Cui Y."/>
            <person name="Fang C."/>
            <person name="Song Y."/>
        </authorList>
    </citation>
    <scope>NUCLEOTIDE SEQUENCE [LARGE SCALE GENOMIC DNA]</scope>
    <source>
        <strain evidence="1 2">A-3-E</strain>
    </source>
</reference>
<proteinExistence type="predicted"/>
<dbReference type="Proteomes" id="UP000070107">
    <property type="component" value="Unassembled WGS sequence"/>
</dbReference>
<evidence type="ECO:0000313" key="1">
    <source>
        <dbReference type="EMBL" id="KXF77438.1"/>
    </source>
</evidence>